<evidence type="ECO:0000313" key="6">
    <source>
        <dbReference type="EMBL" id="MFD1055961.1"/>
    </source>
</evidence>
<dbReference type="PIRSF" id="PIRSF004848">
    <property type="entry name" value="YBL036c_PLPDEIII"/>
    <property type="match status" value="1"/>
</dbReference>
<dbReference type="InterPro" id="IPR011078">
    <property type="entry name" value="PyrdxlP_homeostasis"/>
</dbReference>
<dbReference type="CDD" id="cd00635">
    <property type="entry name" value="PLPDE_III_YBL036c_like"/>
    <property type="match status" value="1"/>
</dbReference>
<feature type="region of interest" description="Disordered" evidence="4">
    <location>
        <begin position="1"/>
        <end position="20"/>
    </location>
</feature>
<evidence type="ECO:0000313" key="7">
    <source>
        <dbReference type="Proteomes" id="UP001597046"/>
    </source>
</evidence>
<evidence type="ECO:0000256" key="2">
    <source>
        <dbReference type="HAMAP-Rule" id="MF_02087"/>
    </source>
</evidence>
<comment type="function">
    <text evidence="2">Pyridoxal 5'-phosphate (PLP)-binding protein, which is involved in PLP homeostasis.</text>
</comment>
<reference evidence="7" key="1">
    <citation type="journal article" date="2019" name="Int. J. Syst. Evol. Microbiol.">
        <title>The Global Catalogue of Microorganisms (GCM) 10K type strain sequencing project: providing services to taxonomists for standard genome sequencing and annotation.</title>
        <authorList>
            <consortium name="The Broad Institute Genomics Platform"/>
            <consortium name="The Broad Institute Genome Sequencing Center for Infectious Disease"/>
            <person name="Wu L."/>
            <person name="Ma J."/>
        </authorList>
    </citation>
    <scope>NUCLEOTIDE SEQUENCE [LARGE SCALE GENOMIC DNA]</scope>
    <source>
        <strain evidence="7">CCUG 57508</strain>
    </source>
</reference>
<keyword evidence="7" id="KW-1185">Reference proteome</keyword>
<dbReference type="InterPro" id="IPR001608">
    <property type="entry name" value="Ala_racemase_N"/>
</dbReference>
<dbReference type="NCBIfam" id="TIGR00044">
    <property type="entry name" value="YggS family pyridoxal phosphate-dependent enzyme"/>
    <property type="match status" value="1"/>
</dbReference>
<dbReference type="EMBL" id="JBHTKH010000013">
    <property type="protein sequence ID" value="MFD1055961.1"/>
    <property type="molecule type" value="Genomic_DNA"/>
</dbReference>
<evidence type="ECO:0000256" key="4">
    <source>
        <dbReference type="SAM" id="MobiDB-lite"/>
    </source>
</evidence>
<dbReference type="HAMAP" id="MF_02087">
    <property type="entry name" value="PLP_homeostasis"/>
    <property type="match status" value="1"/>
</dbReference>
<evidence type="ECO:0000256" key="1">
    <source>
        <dbReference type="ARBA" id="ARBA00022898"/>
    </source>
</evidence>
<comment type="similarity">
    <text evidence="2 3">Belongs to the pyridoxal phosphate-binding protein YggS/PROSC family.</text>
</comment>
<dbReference type="RefSeq" id="WP_386053992.1">
    <property type="nucleotide sequence ID" value="NZ_JBHTKH010000013.1"/>
</dbReference>
<dbReference type="Pfam" id="PF01168">
    <property type="entry name" value="Ala_racemase_N"/>
    <property type="match status" value="1"/>
</dbReference>
<dbReference type="SUPFAM" id="SSF51419">
    <property type="entry name" value="PLP-binding barrel"/>
    <property type="match status" value="1"/>
</dbReference>
<organism evidence="6 7">
    <name type="scientific">Terrabacter terrigena</name>
    <dbReference type="NCBI Taxonomy" id="574718"/>
    <lineage>
        <taxon>Bacteria</taxon>
        <taxon>Bacillati</taxon>
        <taxon>Actinomycetota</taxon>
        <taxon>Actinomycetes</taxon>
        <taxon>Micrococcales</taxon>
        <taxon>Intrasporangiaceae</taxon>
        <taxon>Terrabacter</taxon>
    </lineage>
</organism>
<dbReference type="Proteomes" id="UP001597046">
    <property type="component" value="Unassembled WGS sequence"/>
</dbReference>
<feature type="domain" description="Alanine racemase N-terminal" evidence="5">
    <location>
        <begin position="60"/>
        <end position="255"/>
    </location>
</feature>
<evidence type="ECO:0000259" key="5">
    <source>
        <dbReference type="Pfam" id="PF01168"/>
    </source>
</evidence>
<dbReference type="InterPro" id="IPR029066">
    <property type="entry name" value="PLP-binding_barrel"/>
</dbReference>
<keyword evidence="1 2" id="KW-0663">Pyridoxal phosphate</keyword>
<comment type="caution">
    <text evidence="6">The sequence shown here is derived from an EMBL/GenBank/DDBJ whole genome shotgun (WGS) entry which is preliminary data.</text>
</comment>
<proteinExistence type="inferred from homology"/>
<gene>
    <name evidence="6" type="ORF">ACFQ2V_16730</name>
</gene>
<sequence>MTAHDGSPDAPRLGTQLETPDEQRLEELRTNLAAVNARIERGCADAGRDPDEVTLVVVTKYFPASDVLLLHRLGVRHFGENRDQEAGEKFRAARHALAEAGESELTLHFIGQLQSNKAGHVAGYSDVVQSVDRSKLVSALDRGAHAVDRRLRLLLQVSLDGDTARSGVLPEAAADLADEVAGRELLSLKGVMAVAPLGADPDEAFARLRAVADGIRARHPDADWLSAGMSADLEAGLRHGATHLRVGTAILGSRPSLL</sequence>
<protein>
    <recommendedName>
        <fullName evidence="2">Pyridoxal phosphate homeostasis protein</fullName>
        <shortName evidence="2">PLP homeostasis protein</shortName>
    </recommendedName>
</protein>
<dbReference type="PANTHER" id="PTHR10146">
    <property type="entry name" value="PROLINE SYNTHETASE CO-TRANSCRIBED BACTERIAL HOMOLOG PROTEIN"/>
    <property type="match status" value="1"/>
</dbReference>
<accession>A0ABW3MZD2</accession>
<evidence type="ECO:0000256" key="3">
    <source>
        <dbReference type="RuleBase" id="RU004514"/>
    </source>
</evidence>
<name>A0ABW3MZD2_9MICO</name>
<dbReference type="Gene3D" id="3.20.20.10">
    <property type="entry name" value="Alanine racemase"/>
    <property type="match status" value="1"/>
</dbReference>
<dbReference type="PANTHER" id="PTHR10146:SF14">
    <property type="entry name" value="PYRIDOXAL PHOSPHATE HOMEOSTASIS PROTEIN"/>
    <property type="match status" value="1"/>
</dbReference>
<feature type="modified residue" description="N6-(pyridoxal phosphate)lysine" evidence="2">
    <location>
        <position position="60"/>
    </location>
</feature>